<protein>
    <submittedName>
        <fullName evidence="2">Uncharacterized protein</fullName>
    </submittedName>
</protein>
<dbReference type="Proteomes" id="UP000221165">
    <property type="component" value="Unassembled WGS sequence"/>
</dbReference>
<feature type="non-terminal residue" evidence="2">
    <location>
        <position position="1"/>
    </location>
</feature>
<proteinExistence type="predicted"/>
<name>A0A2C6KE95_9APIC</name>
<evidence type="ECO:0000256" key="1">
    <source>
        <dbReference type="SAM" id="Phobius"/>
    </source>
</evidence>
<accession>A0A2C6KE95</accession>
<feature type="transmembrane region" description="Helical" evidence="1">
    <location>
        <begin position="20"/>
        <end position="48"/>
    </location>
</feature>
<keyword evidence="1" id="KW-1133">Transmembrane helix</keyword>
<comment type="caution">
    <text evidence="2">The sequence shown here is derived from an EMBL/GenBank/DDBJ whole genome shotgun (WGS) entry which is preliminary data.</text>
</comment>
<evidence type="ECO:0000313" key="3">
    <source>
        <dbReference type="Proteomes" id="UP000221165"/>
    </source>
</evidence>
<keyword evidence="3" id="KW-1185">Reference proteome</keyword>
<organism evidence="2 3">
    <name type="scientific">Cystoisospora suis</name>
    <dbReference type="NCBI Taxonomy" id="483139"/>
    <lineage>
        <taxon>Eukaryota</taxon>
        <taxon>Sar</taxon>
        <taxon>Alveolata</taxon>
        <taxon>Apicomplexa</taxon>
        <taxon>Conoidasida</taxon>
        <taxon>Coccidia</taxon>
        <taxon>Eucoccidiorida</taxon>
        <taxon>Eimeriorina</taxon>
        <taxon>Sarcocystidae</taxon>
        <taxon>Cystoisospora</taxon>
    </lineage>
</organism>
<dbReference type="VEuPathDB" id="ToxoDB:CSUI_011221"/>
<evidence type="ECO:0000313" key="2">
    <source>
        <dbReference type="EMBL" id="PHJ14968.1"/>
    </source>
</evidence>
<dbReference type="RefSeq" id="XP_067916702.1">
    <property type="nucleotide sequence ID" value="XM_068071322.1"/>
</dbReference>
<dbReference type="EMBL" id="MIGC01010200">
    <property type="protein sequence ID" value="PHJ14968.1"/>
    <property type="molecule type" value="Genomic_DNA"/>
</dbReference>
<keyword evidence="1" id="KW-0812">Transmembrane</keyword>
<dbReference type="GeneID" id="94434533"/>
<dbReference type="AlphaFoldDB" id="A0A2C6KE95"/>
<gene>
    <name evidence="2" type="ORF">CSUI_011221</name>
</gene>
<sequence length="82" mass="9607">IDRFTSARVICGFFFPPFPILFSLFSFSFSLSSFPFFSFFFFSFVFLFSPSGRRGRESSGTLWSRAPCLRARRRRLLISMFA</sequence>
<reference evidence="2 3" key="1">
    <citation type="journal article" date="2017" name="Int. J. Parasitol.">
        <title>The genome of the protozoan parasite Cystoisospora suis and a reverse vaccinology approach to identify vaccine candidates.</title>
        <authorList>
            <person name="Palmieri N."/>
            <person name="Shrestha A."/>
            <person name="Ruttkowski B."/>
            <person name="Beck T."/>
            <person name="Vogl C."/>
            <person name="Tomley F."/>
            <person name="Blake D.P."/>
            <person name="Joachim A."/>
        </authorList>
    </citation>
    <scope>NUCLEOTIDE SEQUENCE [LARGE SCALE GENOMIC DNA]</scope>
    <source>
        <strain evidence="2 3">Wien I</strain>
    </source>
</reference>
<keyword evidence="1" id="KW-0472">Membrane</keyword>